<dbReference type="Pfam" id="PF02195">
    <property type="entry name" value="ParB_N"/>
    <property type="match status" value="1"/>
</dbReference>
<dbReference type="InterPro" id="IPR003115">
    <property type="entry name" value="ParB_N"/>
</dbReference>
<dbReference type="RefSeq" id="WP_007219415.1">
    <property type="nucleotide sequence ID" value="NZ_JGDB01000027.1"/>
</dbReference>
<evidence type="ECO:0000256" key="5">
    <source>
        <dbReference type="SAM" id="MobiDB-lite"/>
    </source>
</evidence>
<dbReference type="NCBIfam" id="TIGR00180">
    <property type="entry name" value="parB_part"/>
    <property type="match status" value="1"/>
</dbReference>
<dbReference type="GO" id="GO:0007059">
    <property type="term" value="P:chromosome segregation"/>
    <property type="evidence" value="ECO:0007669"/>
    <property type="project" value="UniProtKB-KW"/>
</dbReference>
<dbReference type="EMBL" id="JGDB01000027">
    <property type="protein sequence ID" value="EXY91846.1"/>
    <property type="molecule type" value="Genomic_DNA"/>
</dbReference>
<accession>A0A015V929</accession>
<dbReference type="Pfam" id="PF17762">
    <property type="entry name" value="HTH_ParB"/>
    <property type="match status" value="1"/>
</dbReference>
<comment type="caution">
    <text evidence="7">The sequence shown here is derived from an EMBL/GenBank/DDBJ whole genome shotgun (WGS) entry which is preliminary data.</text>
</comment>
<keyword evidence="2" id="KW-0159">Chromosome partition</keyword>
<keyword evidence="3" id="KW-0238">DNA-binding</keyword>
<dbReference type="Gene3D" id="3.90.1530.30">
    <property type="match status" value="1"/>
</dbReference>
<protein>
    <submittedName>
        <fullName evidence="7">ParB/RepB/Spo0J family partition domain protein</fullName>
    </submittedName>
</protein>
<dbReference type="InterPro" id="IPR036086">
    <property type="entry name" value="ParB/Sulfiredoxin_sf"/>
</dbReference>
<dbReference type="Proteomes" id="UP000020773">
    <property type="component" value="Unassembled WGS sequence"/>
</dbReference>
<dbReference type="PANTHER" id="PTHR33375">
    <property type="entry name" value="CHROMOSOME-PARTITIONING PROTEIN PARB-RELATED"/>
    <property type="match status" value="1"/>
</dbReference>
<dbReference type="Gene3D" id="1.10.10.2830">
    <property type="match status" value="1"/>
</dbReference>
<dbReference type="PANTHER" id="PTHR33375:SF1">
    <property type="entry name" value="CHROMOSOME-PARTITIONING PROTEIN PARB-RELATED"/>
    <property type="match status" value="1"/>
</dbReference>
<dbReference type="FunFam" id="3.90.1530.30:FF:000001">
    <property type="entry name" value="Chromosome partitioning protein ParB"/>
    <property type="match status" value="1"/>
</dbReference>
<evidence type="ECO:0000259" key="6">
    <source>
        <dbReference type="SMART" id="SM00470"/>
    </source>
</evidence>
<feature type="domain" description="ParB-like N-terminal" evidence="6">
    <location>
        <begin position="15"/>
        <end position="106"/>
    </location>
</feature>
<feature type="coiled-coil region" evidence="4">
    <location>
        <begin position="323"/>
        <end position="350"/>
    </location>
</feature>
<proteinExistence type="inferred from homology"/>
<evidence type="ECO:0000256" key="4">
    <source>
        <dbReference type="SAM" id="Coils"/>
    </source>
</evidence>
<gene>
    <name evidence="7" type="ORF">M125_1418</name>
</gene>
<comment type="similarity">
    <text evidence="1">Belongs to the ParB family.</text>
</comment>
<feature type="compositionally biased region" description="Basic and acidic residues" evidence="5">
    <location>
        <begin position="546"/>
        <end position="558"/>
    </location>
</feature>
<keyword evidence="4" id="KW-0175">Coiled coil</keyword>
<dbReference type="InterPro" id="IPR004437">
    <property type="entry name" value="ParB/RepB/Spo0J"/>
</dbReference>
<evidence type="ECO:0000313" key="8">
    <source>
        <dbReference type="Proteomes" id="UP000020773"/>
    </source>
</evidence>
<dbReference type="SMART" id="SM00470">
    <property type="entry name" value="ParB"/>
    <property type="match status" value="1"/>
</dbReference>
<evidence type="ECO:0000256" key="3">
    <source>
        <dbReference type="ARBA" id="ARBA00023125"/>
    </source>
</evidence>
<evidence type="ECO:0000256" key="1">
    <source>
        <dbReference type="ARBA" id="ARBA00006295"/>
    </source>
</evidence>
<dbReference type="CDD" id="cd16393">
    <property type="entry name" value="SPO0J_N"/>
    <property type="match status" value="1"/>
</dbReference>
<dbReference type="GO" id="GO:0003677">
    <property type="term" value="F:DNA binding"/>
    <property type="evidence" value="ECO:0007669"/>
    <property type="project" value="UniProtKB-KW"/>
</dbReference>
<feature type="compositionally biased region" description="Basic and acidic residues" evidence="5">
    <location>
        <begin position="573"/>
        <end position="584"/>
    </location>
</feature>
<evidence type="ECO:0000256" key="2">
    <source>
        <dbReference type="ARBA" id="ARBA00022829"/>
    </source>
</evidence>
<dbReference type="PATRIC" id="fig|1339316.3.peg.1381"/>
<dbReference type="SUPFAM" id="SSF110849">
    <property type="entry name" value="ParB/Sulfiredoxin"/>
    <property type="match status" value="1"/>
</dbReference>
<feature type="region of interest" description="Disordered" evidence="5">
    <location>
        <begin position="546"/>
        <end position="584"/>
    </location>
</feature>
<evidence type="ECO:0000313" key="7">
    <source>
        <dbReference type="EMBL" id="EXY91846.1"/>
    </source>
</evidence>
<sequence length="584" mass="66810">METANIQSVVENNIVSVALMNIQPSSYNPRKHFDEVSLAELAESIRQQGVLQPIGVRPIADTDRFEIVFGERRYRAALMAELTEISAVILHVSDETAAEMAVTENLQRKDVTPIEEANAYQKLMESGRYDVQSLAEQFGKNENYIRTRLKFVSLIPEIAELLEKDEITISVASEICRYGTDIQKEVYYKHLKDSDSMLYDCWRGLKAAEVAKFIERDFTTDLSRYAFDKTLCASCPHNTNNMMLFCEGGCGNCANRSCLAEMNASYLVEKAVQFVEQYPSVSLCYQDFNNNMIAVERLTAMGYEVEHLNTYATPYPETPVAPEKEEYDTIEEYEEAYKEYEQDFSNYMEKCKSIHERIDTGELTFYISIGQKEITLCYMASAAANADMATEKQLSPVEKLEKQDKRNKEIAVEKTVADAKKQILDVDMSESKFTQDEEKMIYFFLLSSLRREHFGVFGIGEKKAYQHLEDEEKMNIIANLTAKQKAVIRRDFLIDNFKGAYGNNATATLLLDFARKHMPDTLAEIESGYNEVYEKRHKRIEERKAALLAKERQTKPEETAEAENTQPTAEVQPEEHTQTEEVAA</sequence>
<name>A0A015V929_BACFG</name>
<reference evidence="7 8" key="1">
    <citation type="submission" date="2014-02" db="EMBL/GenBank/DDBJ databases">
        <authorList>
            <person name="Sears C."/>
            <person name="Carroll K."/>
            <person name="Sack B.R."/>
            <person name="Qadri F."/>
            <person name="Myers L.L."/>
            <person name="Chung G.-T."/>
            <person name="Escheverria P."/>
            <person name="Fraser C.M."/>
            <person name="Sadzewicz L."/>
            <person name="Shefchek K.A."/>
            <person name="Tallon L."/>
            <person name="Das S.P."/>
            <person name="Daugherty S."/>
            <person name="Mongodin E.F."/>
        </authorList>
    </citation>
    <scope>NUCLEOTIDE SEQUENCE [LARGE SCALE GENOMIC DNA]</scope>
    <source>
        <strain evidence="8">3998T(B)3</strain>
    </source>
</reference>
<dbReference type="InterPro" id="IPR041468">
    <property type="entry name" value="HTH_ParB/Spo0J"/>
</dbReference>
<dbReference type="GO" id="GO:0005694">
    <property type="term" value="C:chromosome"/>
    <property type="evidence" value="ECO:0007669"/>
    <property type="project" value="TreeGrafter"/>
</dbReference>
<organism evidence="7 8">
    <name type="scientific">Bacteroides fragilis str. 3998T(B)3</name>
    <dbReference type="NCBI Taxonomy" id="1339316"/>
    <lineage>
        <taxon>Bacteria</taxon>
        <taxon>Pseudomonadati</taxon>
        <taxon>Bacteroidota</taxon>
        <taxon>Bacteroidia</taxon>
        <taxon>Bacteroidales</taxon>
        <taxon>Bacteroidaceae</taxon>
        <taxon>Bacteroides</taxon>
    </lineage>
</organism>
<dbReference type="AlphaFoldDB" id="A0A015V929"/>
<dbReference type="InterPro" id="IPR050336">
    <property type="entry name" value="Chromosome_partition/occlusion"/>
</dbReference>